<protein>
    <submittedName>
        <fullName evidence="1">Uncharacterized protein</fullName>
    </submittedName>
</protein>
<proteinExistence type="predicted"/>
<name>A0A8S5RYL0_9CAUD</name>
<accession>A0A8S5RYL0</accession>
<reference evidence="1" key="1">
    <citation type="journal article" date="2021" name="Proc. Natl. Acad. Sci. U.S.A.">
        <title>A Catalog of Tens of Thousands of Viruses from Human Metagenomes Reveals Hidden Associations with Chronic Diseases.</title>
        <authorList>
            <person name="Tisza M.J."/>
            <person name="Buck C.B."/>
        </authorList>
    </citation>
    <scope>NUCLEOTIDE SEQUENCE</scope>
    <source>
        <strain evidence="1">CtKFg29</strain>
    </source>
</reference>
<sequence length="94" mass="10304">MKADGEYISRAALLEHLARCKRSEDATTLTASVIAALQCFIQSQPAADVAPVVRCKDCAHCGNLLRDGLHACCLYVMPYCRPDDFCSRGVRKDV</sequence>
<evidence type="ECO:0000313" key="1">
    <source>
        <dbReference type="EMBL" id="DAF43482.1"/>
    </source>
</evidence>
<dbReference type="EMBL" id="BK032507">
    <property type="protein sequence ID" value="DAF43482.1"/>
    <property type="molecule type" value="Genomic_DNA"/>
</dbReference>
<organism evidence="1">
    <name type="scientific">Myoviridae sp. ctKFg29</name>
    <dbReference type="NCBI Taxonomy" id="2827675"/>
    <lineage>
        <taxon>Viruses</taxon>
        <taxon>Duplodnaviria</taxon>
        <taxon>Heunggongvirae</taxon>
        <taxon>Uroviricota</taxon>
        <taxon>Caudoviricetes</taxon>
    </lineage>
</organism>